<reference evidence="8 9" key="2">
    <citation type="submission" date="2015-12" db="EMBL/GenBank/DDBJ databases">
        <title>Draft Genome Sequence of Desulfitobacterium hafniense Strain DH, a Sulfate-reducing Bacterium Isolated from Paddy Soils.</title>
        <authorList>
            <person name="Bao P."/>
            <person name="Zhang X."/>
            <person name="Li G."/>
        </authorList>
    </citation>
    <scope>NUCLEOTIDE SEQUENCE [LARGE SCALE GENOMIC DNA]</scope>
    <source>
        <strain evidence="8 9">DH</strain>
    </source>
</reference>
<dbReference type="InterPro" id="IPR005225">
    <property type="entry name" value="Small_GTP-bd"/>
</dbReference>
<dbReference type="CDD" id="cd16262">
    <property type="entry name" value="EFG_III"/>
    <property type="match status" value="1"/>
</dbReference>
<dbReference type="InterPro" id="IPR027417">
    <property type="entry name" value="P-loop_NTPase"/>
</dbReference>
<dbReference type="Pfam" id="PF22042">
    <property type="entry name" value="EF-G_D2"/>
    <property type="match status" value="1"/>
</dbReference>
<dbReference type="PROSITE" id="PS51722">
    <property type="entry name" value="G_TR_2"/>
    <property type="match status" value="1"/>
</dbReference>
<sequence length="673" mass="74022">MKTYDTMNLRNICLVGHGGAGKTSLTEACLFNSGAVTRMGKVPEGNTMSDSLPEEIKHKVSISTSLVPVEWQGCKINVLDTPGYSDFFGEVKSALRVAESGVVVLCGVSGLEVQAELILDLMEEQKLPRVIFINKLERENANFEKVLNQLTEAFPNMRFAPLTLPIGHEDQFQGVVDIIEQKAYIYENNASGKYTVKDIPSDLLSDVEHYREILAEAVAEADDDILTKYLDGETLSDDDLRQALKSALEKDLTVPVLAGSALKNVGIGNLLDFFVQYAPVPQTKEEKSALIFKTLADPYVGKMSFIRVYGGKLQGDSMVYNAQKEKEEKISTPFILRGKNQDPVQVVPAGDIAVVAKLQDAATGDTLCAKENPVQLEGIDLPVPRLPVAIAPKSKGDEDKLGSALARLAEEDPTMRVEKNVETKELILYGMGEMHVEILMEKLQRKFGVGVEMKVPRVPYRETIKKPVKVEGKHKKQSGGHGQYGHVWINMEPLMDGEFEFAEEVFGGAVPRQYFPAVEKGIREAMAEGVLAGYPVTGFKVTLTDGSYHSVDSSEMAFKLASIMAFRKGAEMAKPTLLEPISEVEIRVPEAYMGDVIGDINGKRGKVLGMEADGRFQVIKAHVPQSEMMRYAIDLKSMTQGRGSFDIRFLKYDEVPSKISEGIINELKAAQGS</sequence>
<evidence type="ECO:0000259" key="6">
    <source>
        <dbReference type="PROSITE" id="PS51722"/>
    </source>
</evidence>
<dbReference type="FunFam" id="3.30.70.240:FF:000001">
    <property type="entry name" value="Elongation factor G"/>
    <property type="match status" value="1"/>
</dbReference>
<dbReference type="FunFam" id="3.30.230.10:FF:000003">
    <property type="entry name" value="Elongation factor G"/>
    <property type="match status" value="1"/>
</dbReference>
<dbReference type="NCBIfam" id="TIGR00231">
    <property type="entry name" value="small_GTP"/>
    <property type="match status" value="1"/>
</dbReference>
<dbReference type="OrthoDB" id="9804431at2"/>
<dbReference type="NCBIfam" id="NF009891">
    <property type="entry name" value="PRK13351.1-1"/>
    <property type="match status" value="1"/>
</dbReference>
<dbReference type="SMART" id="SM00889">
    <property type="entry name" value="EFG_IV"/>
    <property type="match status" value="1"/>
</dbReference>
<dbReference type="InterPro" id="IPR000795">
    <property type="entry name" value="T_Tr_GTP-bd_dom"/>
</dbReference>
<dbReference type="EMBL" id="LOCK01000028">
    <property type="protein sequence ID" value="KTE91266.1"/>
    <property type="molecule type" value="Genomic_DNA"/>
</dbReference>
<dbReference type="Pfam" id="PF03764">
    <property type="entry name" value="EFG_IV"/>
    <property type="match status" value="1"/>
</dbReference>
<dbReference type="SUPFAM" id="SSF52540">
    <property type="entry name" value="P-loop containing nucleoside triphosphate hydrolases"/>
    <property type="match status" value="1"/>
</dbReference>
<dbReference type="SUPFAM" id="SSF54211">
    <property type="entry name" value="Ribosomal protein S5 domain 2-like"/>
    <property type="match status" value="1"/>
</dbReference>
<dbReference type="InterPro" id="IPR053905">
    <property type="entry name" value="EF-G-like_DII"/>
</dbReference>
<protein>
    <recommendedName>
        <fullName evidence="2 5">Elongation factor G</fullName>
    </recommendedName>
</protein>
<dbReference type="Pfam" id="PF14492">
    <property type="entry name" value="EFG_III"/>
    <property type="match status" value="1"/>
</dbReference>
<organism evidence="7">
    <name type="scientific">Desulfitobacterium hafniense</name>
    <name type="common">Desulfitobacterium frappieri</name>
    <dbReference type="NCBI Taxonomy" id="49338"/>
    <lineage>
        <taxon>Bacteria</taxon>
        <taxon>Bacillati</taxon>
        <taxon>Bacillota</taxon>
        <taxon>Clostridia</taxon>
        <taxon>Eubacteriales</taxon>
        <taxon>Desulfitobacteriaceae</taxon>
        <taxon>Desulfitobacterium</taxon>
    </lineage>
</organism>
<feature type="domain" description="Tr-type G" evidence="6">
    <location>
        <begin position="7"/>
        <end position="282"/>
    </location>
</feature>
<dbReference type="EMBL" id="LK996017">
    <property type="protein sequence ID" value="CDX01881.1"/>
    <property type="molecule type" value="Genomic_DNA"/>
</dbReference>
<dbReference type="PANTHER" id="PTHR43261">
    <property type="entry name" value="TRANSLATION ELONGATION FACTOR G-RELATED"/>
    <property type="match status" value="1"/>
</dbReference>
<dbReference type="OMA" id="QYGDCWI"/>
<evidence type="ECO:0000313" key="7">
    <source>
        <dbReference type="EMBL" id="CDX01881.1"/>
    </source>
</evidence>
<dbReference type="PANTHER" id="PTHR43261:SF6">
    <property type="entry name" value="ELONGATION FACTOR G-LIKE PROTEIN"/>
    <property type="match status" value="1"/>
</dbReference>
<dbReference type="Gene3D" id="3.30.230.10">
    <property type="match status" value="1"/>
</dbReference>
<dbReference type="InterPro" id="IPR004540">
    <property type="entry name" value="Transl_elong_EFG/EF2"/>
</dbReference>
<evidence type="ECO:0000256" key="1">
    <source>
        <dbReference type="ARBA" id="ARBA00005870"/>
    </source>
</evidence>
<evidence type="ECO:0000313" key="8">
    <source>
        <dbReference type="EMBL" id="KTE91266.1"/>
    </source>
</evidence>
<dbReference type="GO" id="GO:0003746">
    <property type="term" value="F:translation elongation factor activity"/>
    <property type="evidence" value="ECO:0007669"/>
    <property type="project" value="UniProtKB-UniRule"/>
</dbReference>
<evidence type="ECO:0000313" key="9">
    <source>
        <dbReference type="Proteomes" id="UP000054623"/>
    </source>
</evidence>
<dbReference type="CDD" id="cd01434">
    <property type="entry name" value="EFG_mtEFG1_IV"/>
    <property type="match status" value="1"/>
</dbReference>
<dbReference type="NCBIfam" id="NF009381">
    <property type="entry name" value="PRK12740.1-5"/>
    <property type="match status" value="1"/>
</dbReference>
<dbReference type="NCBIfam" id="TIGR00484">
    <property type="entry name" value="EF-G"/>
    <property type="match status" value="1"/>
</dbReference>
<dbReference type="InterPro" id="IPR047872">
    <property type="entry name" value="EFG_IV"/>
</dbReference>
<dbReference type="CDD" id="cd04170">
    <property type="entry name" value="EF-G_bact"/>
    <property type="match status" value="1"/>
</dbReference>
<dbReference type="Proteomes" id="UP000054623">
    <property type="component" value="Unassembled WGS sequence"/>
</dbReference>
<comment type="similarity">
    <text evidence="1">Belongs to the TRAFAC class translation factor GTPase superfamily. Classic translation factor GTPase family. EF-G/EF-2 subfamily.</text>
</comment>
<gene>
    <name evidence="8" type="primary">fusA</name>
    <name evidence="8" type="ORF">AT727_06635</name>
    <name evidence="7" type="ORF">DPCES_1994</name>
</gene>
<dbReference type="CDD" id="cd04088">
    <property type="entry name" value="EFG_mtEFG_II"/>
    <property type="match status" value="1"/>
</dbReference>
<dbReference type="GO" id="GO:0003924">
    <property type="term" value="F:GTPase activity"/>
    <property type="evidence" value="ECO:0007669"/>
    <property type="project" value="InterPro"/>
</dbReference>
<evidence type="ECO:0000256" key="4">
    <source>
        <dbReference type="ARBA" id="ARBA00023134"/>
    </source>
</evidence>
<name>A0A098B1Y3_DESHA</name>
<dbReference type="SUPFAM" id="SSF54980">
    <property type="entry name" value="EF-G C-terminal domain-like"/>
    <property type="match status" value="2"/>
</dbReference>
<dbReference type="InterPro" id="IPR014721">
    <property type="entry name" value="Ribsml_uS5_D2-typ_fold_subgr"/>
</dbReference>
<dbReference type="GO" id="GO:0032790">
    <property type="term" value="P:ribosome disassembly"/>
    <property type="evidence" value="ECO:0007669"/>
    <property type="project" value="TreeGrafter"/>
</dbReference>
<dbReference type="Gene3D" id="3.30.70.870">
    <property type="entry name" value="Elongation Factor G (Translational Gtpase), domain 3"/>
    <property type="match status" value="1"/>
</dbReference>
<dbReference type="Gene3D" id="3.30.70.240">
    <property type="match status" value="1"/>
</dbReference>
<reference evidence="7" key="1">
    <citation type="submission" date="2014-07" db="EMBL/GenBank/DDBJ databases">
        <authorList>
            <person name="Hornung V.Bastian."/>
        </authorList>
    </citation>
    <scope>NUCLEOTIDE SEQUENCE</scope>
    <source>
        <strain evidence="7">PCE-S</strain>
    </source>
</reference>
<dbReference type="AlphaFoldDB" id="A0A098B1Y3"/>
<dbReference type="InterPro" id="IPR005517">
    <property type="entry name" value="Transl_elong_EFG/EF2_IV"/>
</dbReference>
<dbReference type="InterPro" id="IPR035649">
    <property type="entry name" value="EFG_V"/>
</dbReference>
<evidence type="ECO:0000256" key="2">
    <source>
        <dbReference type="ARBA" id="ARBA00017872"/>
    </source>
</evidence>
<dbReference type="RefSeq" id="WP_011459896.1">
    <property type="nucleotide sequence ID" value="NZ_CABKQQ010000036.1"/>
</dbReference>
<proteinExistence type="inferred from homology"/>
<keyword evidence="7" id="KW-0251">Elongation factor</keyword>
<dbReference type="CDD" id="cd03713">
    <property type="entry name" value="EFG_mtEFG_C"/>
    <property type="match status" value="1"/>
</dbReference>
<dbReference type="Gene3D" id="2.40.30.10">
    <property type="entry name" value="Translation factors"/>
    <property type="match status" value="1"/>
</dbReference>
<dbReference type="NCBIfam" id="NF009379">
    <property type="entry name" value="PRK12740.1-3"/>
    <property type="match status" value="1"/>
</dbReference>
<dbReference type="InterPro" id="IPR009000">
    <property type="entry name" value="Transl_B-barrel_sf"/>
</dbReference>
<dbReference type="SMART" id="SM00838">
    <property type="entry name" value="EFG_C"/>
    <property type="match status" value="1"/>
</dbReference>
<evidence type="ECO:0000256" key="5">
    <source>
        <dbReference type="NCBIfam" id="TIGR00484"/>
    </source>
</evidence>
<keyword evidence="7" id="KW-0648">Protein biosynthesis</keyword>
<dbReference type="PRINTS" id="PR00315">
    <property type="entry name" value="ELONGATNFCT"/>
</dbReference>
<dbReference type="InterPro" id="IPR035647">
    <property type="entry name" value="EFG_III/V"/>
</dbReference>
<evidence type="ECO:0000256" key="3">
    <source>
        <dbReference type="ARBA" id="ARBA00022741"/>
    </source>
</evidence>
<dbReference type="Pfam" id="PF00009">
    <property type="entry name" value="GTP_EFTU"/>
    <property type="match status" value="1"/>
</dbReference>
<dbReference type="SUPFAM" id="SSF50447">
    <property type="entry name" value="Translation proteins"/>
    <property type="match status" value="1"/>
</dbReference>
<dbReference type="InterPro" id="IPR000640">
    <property type="entry name" value="EFG_V-like"/>
</dbReference>
<dbReference type="FunFam" id="3.30.70.870:FF:000016">
    <property type="entry name" value="Translation elongation factor G"/>
    <property type="match status" value="1"/>
</dbReference>
<dbReference type="Pfam" id="PF00679">
    <property type="entry name" value="EFG_C"/>
    <property type="match status" value="1"/>
</dbReference>
<accession>A0A098B1Y3</accession>
<keyword evidence="4" id="KW-0342">GTP-binding</keyword>
<keyword evidence="3" id="KW-0547">Nucleotide-binding</keyword>
<dbReference type="GO" id="GO:0005525">
    <property type="term" value="F:GTP binding"/>
    <property type="evidence" value="ECO:0007669"/>
    <property type="project" value="UniProtKB-UniRule"/>
</dbReference>
<dbReference type="Gene3D" id="3.40.50.300">
    <property type="entry name" value="P-loop containing nucleotide triphosphate hydrolases"/>
    <property type="match status" value="1"/>
</dbReference>
<dbReference type="InterPro" id="IPR009022">
    <property type="entry name" value="EFG_III"/>
</dbReference>
<dbReference type="InterPro" id="IPR020568">
    <property type="entry name" value="Ribosomal_Su5_D2-typ_SF"/>
</dbReference>
<dbReference type="PATRIC" id="fig|49338.4.peg.2147"/>
<dbReference type="InterPro" id="IPR041095">
    <property type="entry name" value="EFG_II"/>
</dbReference>